<gene>
    <name evidence="1" type="ordered locus">LMM7_0692</name>
</gene>
<sequence length="124" mass="14518">MDAHIEKIQDVIELVKTRKYNEAEKLLFHLYETFQTESPKNIPEVYFKRDRIGYTRWENADLNELGKIIQKILIYLDKQGFVKSDIVIAYMEGAEKISDLEGMKNTDTLKILSVLYGIMYAYSA</sequence>
<accession>A0A0E0UTB7</accession>
<dbReference type="AlphaFoldDB" id="A0A0E0UTB7"/>
<dbReference type="EMBL" id="CP002816">
    <property type="protein sequence ID" value="AEH91697.1"/>
    <property type="molecule type" value="Genomic_DNA"/>
</dbReference>
<dbReference type="Proteomes" id="UP000000486">
    <property type="component" value="Chromosome"/>
</dbReference>
<dbReference type="RefSeq" id="WP_012581794.1">
    <property type="nucleotide sequence ID" value="NC_017537.1"/>
</dbReference>
<name>A0A0E0UTB7_LISMM</name>
<evidence type="ECO:0000313" key="2">
    <source>
        <dbReference type="Proteomes" id="UP000000486"/>
    </source>
</evidence>
<dbReference type="KEGG" id="lmq:LMM7_0692"/>
<dbReference type="HOGENOM" id="CLU_2001082_0_0_9"/>
<protein>
    <submittedName>
        <fullName evidence="1">Uncharacterized protein</fullName>
    </submittedName>
</protein>
<reference evidence="1 2" key="1">
    <citation type="journal article" date="2011" name="J. Bacteriol.">
        <title>Genome sequence of the nonpathogenic Listeria monocytogenes serovar 4a strain M7.</title>
        <authorList>
            <person name="Chen J."/>
            <person name="Xia Y."/>
            <person name="Cheng C."/>
            <person name="Fang C."/>
            <person name="Shan Y."/>
            <person name="Jin G."/>
            <person name="Fang W."/>
        </authorList>
    </citation>
    <scope>NUCLEOTIDE SEQUENCE [LARGE SCALE GENOMIC DNA]</scope>
    <source>
        <strain evidence="1 2">M7</strain>
    </source>
</reference>
<proteinExistence type="predicted"/>
<organism evidence="1 2">
    <name type="scientific">Listeria monocytogenes serotype 4a (strain M7)</name>
    <dbReference type="NCBI Taxonomy" id="1030009"/>
    <lineage>
        <taxon>Bacteria</taxon>
        <taxon>Bacillati</taxon>
        <taxon>Bacillota</taxon>
        <taxon>Bacilli</taxon>
        <taxon>Bacillales</taxon>
        <taxon>Listeriaceae</taxon>
        <taxon>Listeria</taxon>
    </lineage>
</organism>
<dbReference type="PATRIC" id="fig|1030009.3.peg.682"/>
<evidence type="ECO:0000313" key="1">
    <source>
        <dbReference type="EMBL" id="AEH91697.1"/>
    </source>
</evidence>